<dbReference type="PANTHER" id="PTHR47691">
    <property type="entry name" value="REGULATOR-RELATED"/>
    <property type="match status" value="1"/>
</dbReference>
<dbReference type="Gene3D" id="3.40.50.300">
    <property type="entry name" value="P-loop containing nucleotide triphosphate hydrolases"/>
    <property type="match status" value="1"/>
</dbReference>
<feature type="domain" description="OmpR/PhoB-type" evidence="4">
    <location>
        <begin position="22"/>
        <end position="120"/>
    </location>
</feature>
<feature type="region of interest" description="Disordered" evidence="3">
    <location>
        <begin position="1"/>
        <end position="22"/>
    </location>
</feature>
<dbReference type="InterPro" id="IPR036388">
    <property type="entry name" value="WH-like_DNA-bd_sf"/>
</dbReference>
<dbReference type="InterPro" id="IPR001867">
    <property type="entry name" value="OmpR/PhoB-type_DNA-bd"/>
</dbReference>
<proteinExistence type="predicted"/>
<dbReference type="SUPFAM" id="SSF48452">
    <property type="entry name" value="TPR-like"/>
    <property type="match status" value="1"/>
</dbReference>
<dbReference type="SMART" id="SM00862">
    <property type="entry name" value="Trans_reg_C"/>
    <property type="match status" value="1"/>
</dbReference>
<evidence type="ECO:0000313" key="6">
    <source>
        <dbReference type="Proteomes" id="UP000181962"/>
    </source>
</evidence>
<dbReference type="InterPro" id="IPR058852">
    <property type="entry name" value="HTH_77"/>
</dbReference>
<gene>
    <name evidence="5" type="ORF">BKD09_11175</name>
</gene>
<protein>
    <recommendedName>
        <fullName evidence="4">OmpR/PhoB-type domain-containing protein</fullName>
    </recommendedName>
</protein>
<dbReference type="SUPFAM" id="SSF46894">
    <property type="entry name" value="C-terminal effector domain of the bipartite response regulators"/>
    <property type="match status" value="1"/>
</dbReference>
<evidence type="ECO:0000256" key="2">
    <source>
        <dbReference type="PROSITE-ProRule" id="PRU01091"/>
    </source>
</evidence>
<reference evidence="5 6" key="1">
    <citation type="submission" date="2016-11" db="EMBL/GenBank/DDBJ databases">
        <title>Complete Genome Sequence of Bradyrhizobium sp. strain J5, an isolated from soybean nodule in Hokkaido.</title>
        <authorList>
            <person name="Kanehara K."/>
        </authorList>
    </citation>
    <scope>NUCLEOTIDE SEQUENCE [LARGE SCALE GENOMIC DNA]</scope>
    <source>
        <strain evidence="5 6">J5</strain>
    </source>
</reference>
<evidence type="ECO:0000256" key="1">
    <source>
        <dbReference type="ARBA" id="ARBA00023125"/>
    </source>
</evidence>
<dbReference type="GO" id="GO:0006355">
    <property type="term" value="P:regulation of DNA-templated transcription"/>
    <property type="evidence" value="ECO:0007669"/>
    <property type="project" value="InterPro"/>
</dbReference>
<keyword evidence="1 2" id="KW-0238">DNA-binding</keyword>
<organism evidence="5 6">
    <name type="scientific">Bradyrhizobium japonicum</name>
    <dbReference type="NCBI Taxonomy" id="375"/>
    <lineage>
        <taxon>Bacteria</taxon>
        <taxon>Pseudomonadati</taxon>
        <taxon>Pseudomonadota</taxon>
        <taxon>Alphaproteobacteria</taxon>
        <taxon>Hyphomicrobiales</taxon>
        <taxon>Nitrobacteraceae</taxon>
        <taxon>Bradyrhizobium</taxon>
    </lineage>
</organism>
<dbReference type="InterPro" id="IPR016032">
    <property type="entry name" value="Sig_transdc_resp-reg_C-effctor"/>
</dbReference>
<evidence type="ECO:0000259" key="4">
    <source>
        <dbReference type="PROSITE" id="PS51755"/>
    </source>
</evidence>
<dbReference type="GO" id="GO:0000160">
    <property type="term" value="P:phosphorelay signal transduction system"/>
    <property type="evidence" value="ECO:0007669"/>
    <property type="project" value="InterPro"/>
</dbReference>
<evidence type="ECO:0000313" key="5">
    <source>
        <dbReference type="EMBL" id="APG08892.1"/>
    </source>
</evidence>
<dbReference type="Pfam" id="PF00486">
    <property type="entry name" value="Trans_reg_C"/>
    <property type="match status" value="1"/>
</dbReference>
<name>A0A1L3F6N9_BRAJP</name>
<sequence length="967" mass="105599">MPGLPIDRGQHEGRHESSETHDQVVSFGPFRLFAARRFLERDGTPVRLSSRALDILVVLVAEAGKVVSKSDLIARAWPGITVDEANIRVQVAALRKALGDGATSASYISTIPGTGYCFVAPIFRAGVPASTNQAFDPDYNLPPKVTRIFGRDQTVGEIVIRLKTERFLTIVGPGGIGKTTVAVSVGHELNNEFGGAVYLFDLGLLSDPLLIPGTIAVTLGIPLQSADLTTALINHLRDKRTLLIFDSCEHVIETVATLAERIFANAPQVHILATSRESLRVEGEHIHRLPPLASPPDNVRLTATQVLDFPAVQLFMERAIAGGRRQLTLTDTDVPIIGEICRRLDGIALAIQLAAARANAYGMEGTLSLLKDRFELTWEGRRTARPRHHTLRATLDWSYDLLPQEERLVLRRLSVFVGTFTLEAACAVATDEDLDDIRVAAATAALVGKSLVEVDKGGTKRRYRLLDTTRTYAAIKLGESGELDPTKQRHAIHYREVLERHDSSSLAMSRDLSLRSEVLGNARGALDWSLSSANHTEVGVSLAALVAPFLAELSLLAECHRLTRRALGVIGEPDRATRREMELQASLGSSLMLTEGYREDARIALMRALDLAEVLGDPYFQMRMLRSLHNFHIAIGDFRKSFELAQRNEEVARKTNDPAPIAVANWMLGLSNYFAGNQLSAERSCESLLADPSVLRNQSSNFGFDSHTETRVRCALAAIRWFRGFPDQAVKMALETIHDRTDIEHPVTLSTGLVFSGFMFVRIGNVPVARGVIERLIAHCERHSLGPHRAVGIGLKGVLDIHHGDAEEGVEMLGGAISALQADRYELHHPALLGSLAEGLAKLGRSDDASTTIDDAIARVEDNGQAFILPELLRIKGVILASADQEDLAGAERLFQRSLKLADAQHALSWELRTAKSFAELRILQGRQAEACSLLAAVFDRFTEGFDSFDLKAAKALLGKLGATPGV</sequence>
<dbReference type="GO" id="GO:0003677">
    <property type="term" value="F:DNA binding"/>
    <property type="evidence" value="ECO:0007669"/>
    <property type="project" value="UniProtKB-UniRule"/>
</dbReference>
<dbReference type="PANTHER" id="PTHR47691:SF3">
    <property type="entry name" value="HTH-TYPE TRANSCRIPTIONAL REGULATOR RV0890C-RELATED"/>
    <property type="match status" value="1"/>
</dbReference>
<dbReference type="Pfam" id="PF25872">
    <property type="entry name" value="HTH_77"/>
    <property type="match status" value="1"/>
</dbReference>
<accession>A0A1L3F6N9</accession>
<feature type="compositionally biased region" description="Basic and acidic residues" evidence="3">
    <location>
        <begin position="8"/>
        <end position="22"/>
    </location>
</feature>
<dbReference type="Gene3D" id="1.10.10.10">
    <property type="entry name" value="Winged helix-like DNA-binding domain superfamily/Winged helix DNA-binding domain"/>
    <property type="match status" value="1"/>
</dbReference>
<dbReference type="Proteomes" id="UP000181962">
    <property type="component" value="Chromosome"/>
</dbReference>
<dbReference type="InterPro" id="IPR027417">
    <property type="entry name" value="P-loop_NTPase"/>
</dbReference>
<dbReference type="Gene3D" id="1.25.40.10">
    <property type="entry name" value="Tetratricopeptide repeat domain"/>
    <property type="match status" value="1"/>
</dbReference>
<dbReference type="InterPro" id="IPR011990">
    <property type="entry name" value="TPR-like_helical_dom_sf"/>
</dbReference>
<dbReference type="CDD" id="cd00383">
    <property type="entry name" value="trans_reg_C"/>
    <property type="match status" value="1"/>
</dbReference>
<dbReference type="AlphaFoldDB" id="A0A1L3F6N9"/>
<evidence type="ECO:0000256" key="3">
    <source>
        <dbReference type="SAM" id="MobiDB-lite"/>
    </source>
</evidence>
<dbReference type="SUPFAM" id="SSF52540">
    <property type="entry name" value="P-loop containing nucleoside triphosphate hydrolases"/>
    <property type="match status" value="1"/>
</dbReference>
<feature type="DNA-binding region" description="OmpR/PhoB-type" evidence="2">
    <location>
        <begin position="22"/>
        <end position="120"/>
    </location>
</feature>
<dbReference type="EMBL" id="CP017637">
    <property type="protein sequence ID" value="APG08892.1"/>
    <property type="molecule type" value="Genomic_DNA"/>
</dbReference>
<dbReference type="PROSITE" id="PS51755">
    <property type="entry name" value="OMPR_PHOB"/>
    <property type="match status" value="1"/>
</dbReference>